<evidence type="ECO:0000256" key="6">
    <source>
        <dbReference type="ARBA" id="ARBA00038897"/>
    </source>
</evidence>
<evidence type="ECO:0000256" key="4">
    <source>
        <dbReference type="ARBA" id="ARBA00022827"/>
    </source>
</evidence>
<dbReference type="SUPFAM" id="SSF55103">
    <property type="entry name" value="FAD-linked oxidases, C-terminal domain"/>
    <property type="match status" value="1"/>
</dbReference>
<keyword evidence="9" id="KW-1185">Reference proteome</keyword>
<dbReference type="Gene3D" id="1.10.45.10">
    <property type="entry name" value="Vanillyl-alcohol Oxidase, Chain A, domain 4"/>
    <property type="match status" value="1"/>
</dbReference>
<evidence type="ECO:0000313" key="8">
    <source>
        <dbReference type="EMBL" id="KAL3810556.1"/>
    </source>
</evidence>
<dbReference type="InterPro" id="IPR004113">
    <property type="entry name" value="FAD-bd_oxidored_4_C"/>
</dbReference>
<dbReference type="FunFam" id="1.10.45.10:FF:000001">
    <property type="entry name" value="D-lactate dehydrogenase mitochondrial"/>
    <property type="match status" value="1"/>
</dbReference>
<dbReference type="SUPFAM" id="SSF56176">
    <property type="entry name" value="FAD-binding/transporter-associated domain-like"/>
    <property type="match status" value="1"/>
</dbReference>
<dbReference type="FunFam" id="3.30.70.2740:FF:000001">
    <property type="entry name" value="D-lactate dehydrogenase mitochondrial"/>
    <property type="match status" value="1"/>
</dbReference>
<accession>A0ABD3RFM1</accession>
<dbReference type="InterPro" id="IPR016166">
    <property type="entry name" value="FAD-bd_PCMH"/>
</dbReference>
<dbReference type="Gene3D" id="3.30.43.10">
    <property type="entry name" value="Uridine Diphospho-n-acetylenolpyruvylglucosamine Reductase, domain 2"/>
    <property type="match status" value="1"/>
</dbReference>
<dbReference type="Gene3D" id="3.30.70.2740">
    <property type="match status" value="1"/>
</dbReference>
<evidence type="ECO:0000256" key="1">
    <source>
        <dbReference type="ARBA" id="ARBA00001974"/>
    </source>
</evidence>
<dbReference type="InterPro" id="IPR016169">
    <property type="entry name" value="FAD-bd_PCMH_sub2"/>
</dbReference>
<proteinExistence type="inferred from homology"/>
<name>A0ABD3RFM1_9STRA</name>
<evidence type="ECO:0000259" key="7">
    <source>
        <dbReference type="PROSITE" id="PS51387"/>
    </source>
</evidence>
<dbReference type="AlphaFoldDB" id="A0ABD3RFM1"/>
<dbReference type="InterPro" id="IPR036318">
    <property type="entry name" value="FAD-bd_PCMH-like_sf"/>
</dbReference>
<dbReference type="EMBL" id="JALLPB020000319">
    <property type="protein sequence ID" value="KAL3810556.1"/>
    <property type="molecule type" value="Genomic_DNA"/>
</dbReference>
<reference evidence="8 9" key="1">
    <citation type="submission" date="2024-10" db="EMBL/GenBank/DDBJ databases">
        <title>Updated reference genomes for cyclostephanoid diatoms.</title>
        <authorList>
            <person name="Roberts W.R."/>
            <person name="Alverson A.J."/>
        </authorList>
    </citation>
    <scope>NUCLEOTIDE SEQUENCE [LARGE SCALE GENOMIC DNA]</scope>
    <source>
        <strain evidence="8 9">AJA228-03</strain>
    </source>
</reference>
<dbReference type="GO" id="GO:0004458">
    <property type="term" value="F:D-lactate dehydrogenase (cytochrome) activity"/>
    <property type="evidence" value="ECO:0007669"/>
    <property type="project" value="UniProtKB-EC"/>
</dbReference>
<organism evidence="8 9">
    <name type="scientific">Cyclostephanos tholiformis</name>
    <dbReference type="NCBI Taxonomy" id="382380"/>
    <lineage>
        <taxon>Eukaryota</taxon>
        <taxon>Sar</taxon>
        <taxon>Stramenopiles</taxon>
        <taxon>Ochrophyta</taxon>
        <taxon>Bacillariophyta</taxon>
        <taxon>Coscinodiscophyceae</taxon>
        <taxon>Thalassiosirophycidae</taxon>
        <taxon>Stephanodiscales</taxon>
        <taxon>Stephanodiscaceae</taxon>
        <taxon>Cyclostephanos</taxon>
    </lineage>
</organism>
<dbReference type="PROSITE" id="PS51387">
    <property type="entry name" value="FAD_PCMH"/>
    <property type="match status" value="1"/>
</dbReference>
<comment type="similarity">
    <text evidence="2">Belongs to the FAD-binding oxidoreductase/transferase type 4 family.</text>
</comment>
<sequence>MIRPGVRYDPTPGDEDECSELLGYNEDWTGRYRGSSPLVLKPANTAEVSSILRYCHDNCIGVVTRGGNTGLCGGATPLRDEIVLSLEGMNNIYGLDEHSGILTCDSGVILENLHAYSNERGYLFPLDIGAKGTCQIGGNVSTNAGGQYFFRFGGLHGTVMGLEVVLPDGRVLHLNMDNVDDDGTVQRTKRISTHRKDNTGYDLKHIFIGAEGTIGVVTKVAIACPALPTSKNATLLVCDSYCDVLKVMATAKVELGEILSAMEFMDHNTLKLVQAHGFGGNGDGPRLLRDMLQSDPSKQESDRSRQLYLLVETQGSNSADDASKMDNFLAHLYDSGTIRNGFLAQDSRQMTEMWRIRESCNPSVLRAGCVYKFDVSVPIEDYMTIAREVEGRLFASVKHVDPIVCVWGHVNDGNAHINIVTPGRFETESAIEETIETIVFDEVLKHSGSISAEHGIGQKKNEALGRLKDENIMVIMAQIKALFDPHGIMNPGKYLPNKYQHNMCK</sequence>
<dbReference type="Gene3D" id="3.30.70.2190">
    <property type="match status" value="1"/>
</dbReference>
<dbReference type="Proteomes" id="UP001530377">
    <property type="component" value="Unassembled WGS sequence"/>
</dbReference>
<keyword evidence="3" id="KW-0285">Flavoprotein</keyword>
<dbReference type="InterPro" id="IPR016167">
    <property type="entry name" value="FAD-bd_PCMH_sub1"/>
</dbReference>
<protein>
    <recommendedName>
        <fullName evidence="6">D-lactate dehydrogenase (cytochrome)</fullName>
        <ecNumber evidence="6">1.1.2.4</ecNumber>
    </recommendedName>
</protein>
<evidence type="ECO:0000256" key="3">
    <source>
        <dbReference type="ARBA" id="ARBA00022630"/>
    </source>
</evidence>
<dbReference type="Gene3D" id="3.30.465.10">
    <property type="match status" value="1"/>
</dbReference>
<dbReference type="Pfam" id="PF02913">
    <property type="entry name" value="FAD-oxidase_C"/>
    <property type="match status" value="1"/>
</dbReference>
<comment type="cofactor">
    <cofactor evidence="1">
        <name>FAD</name>
        <dbReference type="ChEBI" id="CHEBI:57692"/>
    </cofactor>
</comment>
<evidence type="ECO:0000256" key="2">
    <source>
        <dbReference type="ARBA" id="ARBA00008000"/>
    </source>
</evidence>
<dbReference type="Pfam" id="PF01565">
    <property type="entry name" value="FAD_binding_4"/>
    <property type="match status" value="1"/>
</dbReference>
<dbReference type="PANTHER" id="PTHR43716:SF1">
    <property type="entry name" value="D-2-HYDROXYGLUTARATE DEHYDROGENASE, MITOCHONDRIAL"/>
    <property type="match status" value="1"/>
</dbReference>
<dbReference type="InterPro" id="IPR016164">
    <property type="entry name" value="FAD-linked_Oxase-like_C"/>
</dbReference>
<keyword evidence="5" id="KW-0560">Oxidoreductase</keyword>
<dbReference type="InterPro" id="IPR016171">
    <property type="entry name" value="Vanillyl_alc_oxidase_C-sub2"/>
</dbReference>
<comment type="caution">
    <text evidence="8">The sequence shown here is derived from an EMBL/GenBank/DDBJ whole genome shotgun (WGS) entry which is preliminary data.</text>
</comment>
<dbReference type="InterPro" id="IPR006094">
    <property type="entry name" value="Oxid_FAD_bind_N"/>
</dbReference>
<dbReference type="InterPro" id="IPR051264">
    <property type="entry name" value="FAD-oxidored/transferase_4"/>
</dbReference>
<keyword evidence="4" id="KW-0274">FAD</keyword>
<gene>
    <name evidence="8" type="ORF">ACHAXA_009789</name>
</gene>
<dbReference type="EC" id="1.1.2.4" evidence="6"/>
<evidence type="ECO:0000256" key="5">
    <source>
        <dbReference type="ARBA" id="ARBA00023002"/>
    </source>
</evidence>
<evidence type="ECO:0000313" key="9">
    <source>
        <dbReference type="Proteomes" id="UP001530377"/>
    </source>
</evidence>
<feature type="domain" description="FAD-binding PCMH-type" evidence="7">
    <location>
        <begin position="32"/>
        <end position="227"/>
    </location>
</feature>
<dbReference type="FunFam" id="3.30.70.2190:FF:000001">
    <property type="entry name" value="D-2-hydroxyglutarate dehydrogenase mitochondrial"/>
    <property type="match status" value="1"/>
</dbReference>
<dbReference type="PANTHER" id="PTHR43716">
    <property type="entry name" value="D-2-HYDROXYGLUTARATE DEHYDROGENASE, MITOCHONDRIAL"/>
    <property type="match status" value="1"/>
</dbReference>